<evidence type="ECO:0000313" key="11">
    <source>
        <dbReference type="EMBL" id="KAF1084577.1"/>
    </source>
</evidence>
<dbReference type="InterPro" id="IPR003029">
    <property type="entry name" value="S1_domain"/>
</dbReference>
<dbReference type="InterPro" id="IPR004088">
    <property type="entry name" value="KH_dom_type_1"/>
</dbReference>
<evidence type="ECO:0000256" key="6">
    <source>
        <dbReference type="ARBA" id="ARBA00022842"/>
    </source>
</evidence>
<keyword evidence="2 8" id="KW-0963">Cytoplasm</keyword>
<comment type="subcellular location">
    <subcellularLocation>
        <location evidence="8">Cytoplasm</location>
    </subcellularLocation>
</comment>
<dbReference type="Gene3D" id="3.30.1370.10">
    <property type="entry name" value="K Homology domain, type 1"/>
    <property type="match status" value="1"/>
</dbReference>
<evidence type="ECO:0000256" key="1">
    <source>
        <dbReference type="ARBA" id="ARBA00007404"/>
    </source>
</evidence>
<dbReference type="PIRSF" id="PIRSF005499">
    <property type="entry name" value="PNPase"/>
    <property type="match status" value="1"/>
</dbReference>
<dbReference type="PANTHER" id="PTHR11252">
    <property type="entry name" value="POLYRIBONUCLEOTIDE NUCLEOTIDYLTRANSFERASE"/>
    <property type="match status" value="1"/>
</dbReference>
<evidence type="ECO:0000256" key="4">
    <source>
        <dbReference type="ARBA" id="ARBA00022695"/>
    </source>
</evidence>
<dbReference type="GO" id="GO:0000175">
    <property type="term" value="F:3'-5'-RNA exonuclease activity"/>
    <property type="evidence" value="ECO:0007669"/>
    <property type="project" value="TreeGrafter"/>
</dbReference>
<evidence type="ECO:0000256" key="3">
    <source>
        <dbReference type="ARBA" id="ARBA00022679"/>
    </source>
</evidence>
<dbReference type="InterPro" id="IPR012162">
    <property type="entry name" value="PNPase"/>
</dbReference>
<dbReference type="SUPFAM" id="SSF54211">
    <property type="entry name" value="Ribosomal protein S5 domain 2-like"/>
    <property type="match status" value="2"/>
</dbReference>
<keyword evidence="6 8" id="KW-0460">Magnesium</keyword>
<feature type="region of interest" description="Disordered" evidence="9">
    <location>
        <begin position="703"/>
        <end position="728"/>
    </location>
</feature>
<dbReference type="Pfam" id="PF01138">
    <property type="entry name" value="RNase_PH"/>
    <property type="match status" value="2"/>
</dbReference>
<evidence type="ECO:0000256" key="2">
    <source>
        <dbReference type="ARBA" id="ARBA00022490"/>
    </source>
</evidence>
<dbReference type="Pfam" id="PF03725">
    <property type="entry name" value="RNase_PH_C"/>
    <property type="match status" value="1"/>
</dbReference>
<dbReference type="Pfam" id="PF00575">
    <property type="entry name" value="S1"/>
    <property type="match status" value="1"/>
</dbReference>
<dbReference type="InterPro" id="IPR012340">
    <property type="entry name" value="NA-bd_OB-fold"/>
</dbReference>
<dbReference type="EMBL" id="LSRS01000005">
    <property type="protein sequence ID" value="KAF1084577.1"/>
    <property type="molecule type" value="Genomic_DNA"/>
</dbReference>
<dbReference type="CDD" id="cd04472">
    <property type="entry name" value="S1_PNPase"/>
    <property type="match status" value="1"/>
</dbReference>
<dbReference type="InterPro" id="IPR027408">
    <property type="entry name" value="PNPase/RNase_PH_dom_sf"/>
</dbReference>
<dbReference type="FunFam" id="2.40.50.140:FF:000189">
    <property type="entry name" value="Polyribonucleotide nucleotidyltransferase, putative"/>
    <property type="match status" value="1"/>
</dbReference>
<dbReference type="Pfam" id="PF03726">
    <property type="entry name" value="PNPase"/>
    <property type="match status" value="1"/>
</dbReference>
<comment type="cofactor">
    <cofactor evidence="8">
        <name>Mg(2+)</name>
        <dbReference type="ChEBI" id="CHEBI:18420"/>
    </cofactor>
</comment>
<keyword evidence="7 8" id="KW-0694">RNA-binding</keyword>
<dbReference type="GO" id="GO:0005829">
    <property type="term" value="C:cytosol"/>
    <property type="evidence" value="ECO:0007669"/>
    <property type="project" value="TreeGrafter"/>
</dbReference>
<dbReference type="Gene3D" id="3.30.230.70">
    <property type="entry name" value="GHMP Kinase, N-terminal domain"/>
    <property type="match status" value="2"/>
</dbReference>
<dbReference type="InterPro" id="IPR004087">
    <property type="entry name" value="KH_dom"/>
</dbReference>
<gene>
    <name evidence="8 11" type="primary">pnp</name>
    <name evidence="11" type="ORF">SPSYN_02355</name>
</gene>
<name>A0A9D2WQ63_9FIRM</name>
<dbReference type="GO" id="GO:0006396">
    <property type="term" value="P:RNA processing"/>
    <property type="evidence" value="ECO:0007669"/>
    <property type="project" value="InterPro"/>
</dbReference>
<dbReference type="Pfam" id="PF00013">
    <property type="entry name" value="KH_1"/>
    <property type="match status" value="1"/>
</dbReference>
<dbReference type="InterPro" id="IPR015847">
    <property type="entry name" value="ExoRNase_PH_dom2"/>
</dbReference>
<evidence type="ECO:0000256" key="7">
    <source>
        <dbReference type="ARBA" id="ARBA00022884"/>
    </source>
</evidence>
<dbReference type="NCBIfam" id="TIGR03591">
    <property type="entry name" value="polynuc_phos"/>
    <property type="match status" value="1"/>
</dbReference>
<feature type="binding site" evidence="8">
    <location>
        <position position="486"/>
    </location>
    <ligand>
        <name>Mg(2+)</name>
        <dbReference type="ChEBI" id="CHEBI:18420"/>
    </ligand>
</feature>
<protein>
    <recommendedName>
        <fullName evidence="8">Polyribonucleotide nucleotidyltransferase</fullName>
        <ecNumber evidence="8">2.7.7.8</ecNumber>
    </recommendedName>
    <alternativeName>
        <fullName evidence="8">Polynucleotide phosphorylase</fullName>
        <shortName evidence="8">PNPase</shortName>
    </alternativeName>
</protein>
<dbReference type="SUPFAM" id="SSF50249">
    <property type="entry name" value="Nucleic acid-binding proteins"/>
    <property type="match status" value="1"/>
</dbReference>
<evidence type="ECO:0000259" key="10">
    <source>
        <dbReference type="PROSITE" id="PS50126"/>
    </source>
</evidence>
<dbReference type="Gene3D" id="2.40.50.140">
    <property type="entry name" value="Nucleic acid-binding proteins"/>
    <property type="match status" value="1"/>
</dbReference>
<reference evidence="11" key="1">
    <citation type="submission" date="2016-02" db="EMBL/GenBank/DDBJ databases">
        <title>Draft Genome Sequence of Sporotomaculum syntrophicum Strain FB, a Syntrophic Benzoate Degrader.</title>
        <authorList>
            <person name="Nobu M.K."/>
            <person name="Narihiro T."/>
            <person name="Qiu Y.-L."/>
            <person name="Ohashi A."/>
            <person name="Liu W.-T."/>
            <person name="Yuji S."/>
        </authorList>
    </citation>
    <scope>NUCLEOTIDE SEQUENCE</scope>
    <source>
        <strain evidence="11">FB</strain>
    </source>
</reference>
<dbReference type="InterPro" id="IPR020568">
    <property type="entry name" value="Ribosomal_Su5_D2-typ_SF"/>
</dbReference>
<dbReference type="SMART" id="SM00322">
    <property type="entry name" value="KH"/>
    <property type="match status" value="1"/>
</dbReference>
<feature type="domain" description="S1 motif" evidence="10">
    <location>
        <begin position="616"/>
        <end position="690"/>
    </location>
</feature>
<dbReference type="CDD" id="cd11363">
    <property type="entry name" value="RNase_PH_PNPase_1"/>
    <property type="match status" value="1"/>
</dbReference>
<dbReference type="SUPFAM" id="SSF54791">
    <property type="entry name" value="Eukaryotic type KH-domain (KH-domain type I)"/>
    <property type="match status" value="1"/>
</dbReference>
<feature type="binding site" evidence="8">
    <location>
        <position position="480"/>
    </location>
    <ligand>
        <name>Mg(2+)</name>
        <dbReference type="ChEBI" id="CHEBI:18420"/>
    </ligand>
</feature>
<evidence type="ECO:0000256" key="5">
    <source>
        <dbReference type="ARBA" id="ARBA00022723"/>
    </source>
</evidence>
<dbReference type="CDD" id="cd02393">
    <property type="entry name" value="KH-I_PNPase"/>
    <property type="match status" value="1"/>
</dbReference>
<accession>A0A9D2WQ63</accession>
<keyword evidence="3 8" id="KW-0808">Transferase</keyword>
<dbReference type="GO" id="GO:0003723">
    <property type="term" value="F:RNA binding"/>
    <property type="evidence" value="ECO:0007669"/>
    <property type="project" value="UniProtKB-UniRule"/>
</dbReference>
<comment type="catalytic activity">
    <reaction evidence="8">
        <text>RNA(n+1) + phosphate = RNA(n) + a ribonucleoside 5'-diphosphate</text>
        <dbReference type="Rhea" id="RHEA:22096"/>
        <dbReference type="Rhea" id="RHEA-COMP:14527"/>
        <dbReference type="Rhea" id="RHEA-COMP:17342"/>
        <dbReference type="ChEBI" id="CHEBI:43474"/>
        <dbReference type="ChEBI" id="CHEBI:57930"/>
        <dbReference type="ChEBI" id="CHEBI:140395"/>
        <dbReference type="EC" id="2.7.7.8"/>
    </reaction>
</comment>
<keyword evidence="4 8" id="KW-0548">Nucleotidyltransferase</keyword>
<dbReference type="PROSITE" id="PS50126">
    <property type="entry name" value="S1"/>
    <property type="match status" value="1"/>
</dbReference>
<dbReference type="AlphaFoldDB" id="A0A9D2WQ63"/>
<dbReference type="SUPFAM" id="SSF55666">
    <property type="entry name" value="Ribonuclease PH domain 2-like"/>
    <property type="match status" value="2"/>
</dbReference>
<dbReference type="CDD" id="cd11364">
    <property type="entry name" value="RNase_PH_PNPase_2"/>
    <property type="match status" value="1"/>
</dbReference>
<dbReference type="SMART" id="SM00316">
    <property type="entry name" value="S1"/>
    <property type="match status" value="1"/>
</dbReference>
<dbReference type="EC" id="2.7.7.8" evidence="8"/>
<proteinExistence type="inferred from homology"/>
<dbReference type="GO" id="GO:0000287">
    <property type="term" value="F:magnesium ion binding"/>
    <property type="evidence" value="ECO:0007669"/>
    <property type="project" value="UniProtKB-UniRule"/>
</dbReference>
<sequence length="728" mass="79936">MTIETGRVAKQAGGAVLVRYGDTVVLVNATMSQQVREGIDFFPLTCDYEERLYAVGKIPGGFIKREGRPSEKATLTARLIDRPIRPLFPKGLRNEVQVIALVLSVDKDNPPEMAAMVGASAALHISNIPFNGPIGAVTVGRVDNKLIINPNIVDAEKSDMHLVVAGTSDAIMMVEAGAKEVPENEMLEAIIFGHEKIKEIVKFIEDFRAEALAMGLAKEKYNPELTVIDEELESVITARVTEEIKSAVQEGIVKQLSKKEREDLIDGVKDKLTLELLEEYPEQSKAIVNVIESVEKKVVRRFILVDRVRVDGRALNEVRPISVEVGILPRTHGSGLFTRGQTQVLSIVTLGAISEEQRLDGLGIEESKRYMHHYNFPPFSTGETKPMRSPGRREIGHGALAERALEPVIPAEDKFPYTIRVVSEVLESNGSTSMGSVCGSCLSLMDAGVPIKAPVAGVAMGLIKEGDEFAVLTDIQGLEDHLGDMDFKVAGTAKGVTALQMDIKIAGIDREILQIALSQANEGRMHILGKMLEVIDKPRTDLSLYAPRIIQTIIDPDKIRDVIGPGGKIIKKIIEETGVDIDIEDDGRVFIAAVNPEAGHQALSMVEKLTKDVESGQIYNGKVVKITDFGCFVEIIPGVLGLPGKDGLVHISQLAHERVNKVEDVVNEGDMLEVKVIGYDNQGRLKLSHKDLLPVPEGIEYKERVRENRDNRRPQRNQRRTPSNRTTS</sequence>
<dbReference type="HAMAP" id="MF_01595">
    <property type="entry name" value="PNPase"/>
    <property type="match status" value="1"/>
</dbReference>
<dbReference type="InterPro" id="IPR036612">
    <property type="entry name" value="KH_dom_type_1_sf"/>
</dbReference>
<dbReference type="InterPro" id="IPR001247">
    <property type="entry name" value="ExoRNase_PH_dom1"/>
</dbReference>
<dbReference type="NCBIfam" id="NF008805">
    <property type="entry name" value="PRK11824.1"/>
    <property type="match status" value="1"/>
</dbReference>
<feature type="compositionally biased region" description="Basic and acidic residues" evidence="9">
    <location>
        <begin position="703"/>
        <end position="713"/>
    </location>
</feature>
<keyword evidence="5 8" id="KW-0479">Metal-binding</keyword>
<evidence type="ECO:0000256" key="9">
    <source>
        <dbReference type="SAM" id="MobiDB-lite"/>
    </source>
</evidence>
<dbReference type="InterPro" id="IPR036345">
    <property type="entry name" value="ExoRNase_PH_dom2_sf"/>
</dbReference>
<keyword evidence="12" id="KW-1185">Reference proteome</keyword>
<organism evidence="11 12">
    <name type="scientific">Sporotomaculum syntrophicum</name>
    <dbReference type="NCBI Taxonomy" id="182264"/>
    <lineage>
        <taxon>Bacteria</taxon>
        <taxon>Bacillati</taxon>
        <taxon>Bacillota</taxon>
        <taxon>Clostridia</taxon>
        <taxon>Eubacteriales</taxon>
        <taxon>Desulfallaceae</taxon>
        <taxon>Sporotomaculum</taxon>
    </lineage>
</organism>
<comment type="function">
    <text evidence="8">Involved in mRNA degradation. Catalyzes the phosphorolysis of single-stranded polyribonucleotides processively in the 3'- to 5'-direction.</text>
</comment>
<evidence type="ECO:0000313" key="12">
    <source>
        <dbReference type="Proteomes" id="UP000798488"/>
    </source>
</evidence>
<evidence type="ECO:0000256" key="8">
    <source>
        <dbReference type="HAMAP-Rule" id="MF_01595"/>
    </source>
</evidence>
<dbReference type="PANTHER" id="PTHR11252:SF0">
    <property type="entry name" value="POLYRIBONUCLEOTIDE NUCLEOTIDYLTRANSFERASE 1, MITOCHONDRIAL"/>
    <property type="match status" value="1"/>
</dbReference>
<dbReference type="PROSITE" id="PS50084">
    <property type="entry name" value="KH_TYPE_1"/>
    <property type="match status" value="1"/>
</dbReference>
<comment type="similarity">
    <text evidence="1 8">Belongs to the polyribonucleotide nucleotidyltransferase family.</text>
</comment>
<dbReference type="GO" id="GO:0004654">
    <property type="term" value="F:polyribonucleotide nucleotidyltransferase activity"/>
    <property type="evidence" value="ECO:0007669"/>
    <property type="project" value="UniProtKB-UniRule"/>
</dbReference>
<dbReference type="GO" id="GO:0006402">
    <property type="term" value="P:mRNA catabolic process"/>
    <property type="evidence" value="ECO:0007669"/>
    <property type="project" value="UniProtKB-UniRule"/>
</dbReference>
<dbReference type="Proteomes" id="UP000798488">
    <property type="component" value="Unassembled WGS sequence"/>
</dbReference>
<dbReference type="InterPro" id="IPR015848">
    <property type="entry name" value="PNPase_PH_RNA-bd_bac/org-type"/>
</dbReference>
<comment type="caution">
    <text evidence="11">The sequence shown here is derived from an EMBL/GenBank/DDBJ whole genome shotgun (WGS) entry which is preliminary data.</text>
</comment>
<dbReference type="FunFam" id="3.30.230.70:FF:000001">
    <property type="entry name" value="Polyribonucleotide nucleotidyltransferase"/>
    <property type="match status" value="1"/>
</dbReference>
<dbReference type="FunFam" id="3.30.230.70:FF:000002">
    <property type="entry name" value="Polyribonucleotide nucleotidyltransferase"/>
    <property type="match status" value="1"/>
</dbReference>
<dbReference type="FunFam" id="3.30.1370.10:FF:000001">
    <property type="entry name" value="Polyribonucleotide nucleotidyltransferase"/>
    <property type="match status" value="1"/>
</dbReference>